<proteinExistence type="predicted"/>
<protein>
    <submittedName>
        <fullName evidence="1">DUF6054 family protein</fullName>
    </submittedName>
</protein>
<evidence type="ECO:0000313" key="2">
    <source>
        <dbReference type="Proteomes" id="UP001152173"/>
    </source>
</evidence>
<dbReference type="Pfam" id="PF19524">
    <property type="entry name" value="DUF6054"/>
    <property type="match status" value="1"/>
</dbReference>
<dbReference type="RefSeq" id="WP_269925895.1">
    <property type="nucleotide sequence ID" value="NZ_JAMKBJ010000004.1"/>
</dbReference>
<gene>
    <name evidence="1" type="ORF">M9R32_06350</name>
</gene>
<organism evidence="1 2">
    <name type="scientific">Paenisporosarcina quisquiliarum</name>
    <dbReference type="NCBI Taxonomy" id="365346"/>
    <lineage>
        <taxon>Bacteria</taxon>
        <taxon>Bacillati</taxon>
        <taxon>Bacillota</taxon>
        <taxon>Bacilli</taxon>
        <taxon>Bacillales</taxon>
        <taxon>Caryophanaceae</taxon>
        <taxon>Paenisporosarcina</taxon>
    </lineage>
</organism>
<comment type="caution">
    <text evidence="1">The sequence shown here is derived from an EMBL/GenBank/DDBJ whole genome shotgun (WGS) entry which is preliminary data.</text>
</comment>
<dbReference type="Proteomes" id="UP001152173">
    <property type="component" value="Unassembled WGS sequence"/>
</dbReference>
<dbReference type="InterPro" id="IPR046117">
    <property type="entry name" value="DUF6054"/>
</dbReference>
<dbReference type="EMBL" id="JAMKBJ010000004">
    <property type="protein sequence ID" value="MCZ8536797.1"/>
    <property type="molecule type" value="Genomic_DNA"/>
</dbReference>
<reference evidence="1" key="1">
    <citation type="submission" date="2022-05" db="EMBL/GenBank/DDBJ databases">
        <authorList>
            <person name="Colautti A."/>
            <person name="Iacumin L."/>
        </authorList>
    </citation>
    <scope>NUCLEOTIDE SEQUENCE</scope>
    <source>
        <strain evidence="1">SK 55</strain>
    </source>
</reference>
<keyword evidence="2" id="KW-1185">Reference proteome</keyword>
<dbReference type="AlphaFoldDB" id="A0A9X3LF31"/>
<sequence>MSIKEFNINISPDEAMNKINEGVIKGTISGKLVDFYERFSGEHQIMVFVLEKFFMRTSNRSSMTVTIDNFGGVTKVHAVASGSSESPFFRFDWGAGDSFANSVENALAQHIIS</sequence>
<evidence type="ECO:0000313" key="1">
    <source>
        <dbReference type="EMBL" id="MCZ8536797.1"/>
    </source>
</evidence>
<accession>A0A9X3LF31</accession>
<name>A0A9X3LF31_9BACL</name>